<dbReference type="AGR" id="FB:FBgn0030307"/>
<reference evidence="2 4" key="10">
    <citation type="journal article" date="2015" name="G3 (Bethesda)">
        <title>Gene Model Annotations for Drosophila melanogaster: The Rule-Benders.</title>
        <authorList>
            <consortium name="FlyBase Consortium"/>
            <person name="Crosby M.A."/>
            <person name="Gramates L.S."/>
            <person name="Dos Santos G."/>
            <person name="Matthews B.B."/>
            <person name="St Pierre S.E."/>
            <person name="Zhou P."/>
            <person name="Schroeder A.J."/>
            <person name="Falls K."/>
            <person name="Emmert D.B."/>
            <person name="Russo S.M."/>
            <person name="Gelbart W.M."/>
            <person name="null"/>
        </authorList>
    </citation>
    <scope>NUCLEOTIDE SEQUENCE [LARGE SCALE GENOMIC DNA]</scope>
    <source>
        <strain evidence="4">Berkeley</strain>
    </source>
</reference>
<feature type="compositionally biased region" description="Polar residues" evidence="1">
    <location>
        <begin position="639"/>
        <end position="656"/>
    </location>
</feature>
<dbReference type="ExpressionAtlas" id="Q7KV35">
    <property type="expression patterns" value="baseline and differential"/>
</dbReference>
<feature type="compositionally biased region" description="Polar residues" evidence="1">
    <location>
        <begin position="965"/>
        <end position="982"/>
    </location>
</feature>
<proteinExistence type="predicted"/>
<feature type="compositionally biased region" description="Acidic residues" evidence="1">
    <location>
        <begin position="124"/>
        <end position="133"/>
    </location>
</feature>
<reference evidence="2 4" key="5">
    <citation type="journal article" date="2002" name="Genome Biol.">
        <title>Heterochromatic sequences in a Drosophila whole-genome shotgun assembly.</title>
        <authorList>
            <person name="Hoskins R.A."/>
            <person name="Smith C.D."/>
            <person name="Carlson J.W."/>
            <person name="Carvalho A.B."/>
            <person name="Halpern A."/>
            <person name="Kaminker J.S."/>
            <person name="Kennedy C."/>
            <person name="Mungall C.J."/>
            <person name="Sullivan B.A."/>
            <person name="Sutton G.G."/>
            <person name="Yasuhara J.C."/>
            <person name="Wakimoto B.T."/>
            <person name="Myers E.W."/>
            <person name="Celniker S.E."/>
            <person name="Rubin G.M."/>
            <person name="Karpen G.H."/>
        </authorList>
    </citation>
    <scope>NUCLEOTIDE SEQUENCE [LARGE SCALE GENOMIC DNA]</scope>
    <source>
        <strain evidence="4">Berkeley</strain>
    </source>
</reference>
<feature type="compositionally biased region" description="Acidic residues" evidence="1">
    <location>
        <begin position="251"/>
        <end position="260"/>
    </location>
</feature>
<dbReference type="OrthoDB" id="10689329at2759"/>
<dbReference type="GlyGen" id="Q7KV35">
    <property type="glycosylation" value="1 site"/>
</dbReference>
<accession>Q7KV35</accession>
<dbReference type="HOGENOM" id="CLU_244992_0_0_1"/>
<feature type="compositionally biased region" description="Basic and acidic residues" evidence="1">
    <location>
        <begin position="1477"/>
        <end position="1486"/>
    </location>
</feature>
<dbReference type="STRING" id="7227.FBpp0073390"/>
<reference evidence="2 4" key="4">
    <citation type="journal article" date="2002" name="Genome Biol.">
        <title>The transposable elements of the Drosophila melanogaster euchromatin: a genomics perspective.</title>
        <authorList>
            <person name="Kaminker J.S."/>
            <person name="Bergman C.M."/>
            <person name="Kronmiller B."/>
            <person name="Carlson J."/>
            <person name="Svirskas R."/>
            <person name="Patel S."/>
            <person name="Frise E."/>
            <person name="Wheeler D.A."/>
            <person name="Lewis S.E."/>
            <person name="Rubin G.M."/>
            <person name="Ashburner M."/>
            <person name="Celniker S.E."/>
        </authorList>
    </citation>
    <scope>NUCLEOTIDE SEQUENCE [LARGE SCALE GENOMIC DNA]</scope>
    <source>
        <strain evidence="4">Berkeley</strain>
    </source>
</reference>
<feature type="region of interest" description="Disordered" evidence="1">
    <location>
        <begin position="919"/>
        <end position="1239"/>
    </location>
</feature>
<feature type="region of interest" description="Disordered" evidence="1">
    <location>
        <begin position="1371"/>
        <end position="1392"/>
    </location>
</feature>
<evidence type="ECO:0000313" key="3">
    <source>
        <dbReference type="FlyBase" id="FBgn0030307"/>
    </source>
</evidence>
<gene>
    <name evidence="2" type="primary">Dmel\CG33235</name>
    <name evidence="2" type="synonym">CG15192</name>
    <name evidence="2 3" type="ORF">CG33235</name>
    <name evidence="2" type="ORF">Dmel_CG33235</name>
</gene>
<dbReference type="IntAct" id="Q7KV35">
    <property type="interactions" value="7"/>
</dbReference>
<dbReference type="KEGG" id="dme:Dmel_CG33235"/>
<protein>
    <submittedName>
        <fullName evidence="2">Uncharacterized protein</fullName>
    </submittedName>
</protein>
<dbReference type="Proteomes" id="UP000000803">
    <property type="component" value="Chromosome X"/>
</dbReference>
<feature type="region of interest" description="Disordered" evidence="1">
    <location>
        <begin position="1477"/>
        <end position="1509"/>
    </location>
</feature>
<dbReference type="UCSC" id="CG33235-RA">
    <property type="organism name" value="d. melanogaster"/>
</dbReference>
<dbReference type="BioGRID-ORCS" id="2768871">
    <property type="hits" value="0 hits in 1 CRISPR screen"/>
</dbReference>
<dbReference type="FlyBase" id="FBgn0030307">
    <property type="gene designation" value="CG33235"/>
</dbReference>
<feature type="compositionally biased region" description="Polar residues" evidence="1">
    <location>
        <begin position="1099"/>
        <end position="1116"/>
    </location>
</feature>
<feature type="compositionally biased region" description="Polar residues" evidence="1">
    <location>
        <begin position="466"/>
        <end position="482"/>
    </location>
</feature>
<evidence type="ECO:0000313" key="4">
    <source>
        <dbReference type="Proteomes" id="UP000000803"/>
    </source>
</evidence>
<reference evidence="2 4" key="9">
    <citation type="journal article" date="2015" name="G3 (Bethesda)">
        <title>Gene Model Annotations for Drosophila melanogaster: Impact of High-Throughput Data.</title>
        <authorList>
            <consortium name="FlyBase Consortium"/>
            <person name="Matthews B.B."/>
            <person name="Dos Santos G."/>
            <person name="Crosby M.A."/>
            <person name="Emmert D.B."/>
            <person name="St Pierre S.E."/>
            <person name="Gramates L.S."/>
            <person name="Zhou P."/>
            <person name="Schroeder A.J."/>
            <person name="Falls K."/>
            <person name="Strelets V."/>
            <person name="Russo S.M."/>
            <person name="Gelbart W.M."/>
            <person name="null"/>
        </authorList>
    </citation>
    <scope>NUCLEOTIDE SEQUENCE [LARGE SCALE GENOMIC DNA]</scope>
    <source>
        <strain evidence="4">Berkeley</strain>
    </source>
</reference>
<evidence type="ECO:0000256" key="1">
    <source>
        <dbReference type="SAM" id="MobiDB-lite"/>
    </source>
</evidence>
<dbReference type="InParanoid" id="Q7KV35"/>
<dbReference type="SMR" id="Q7KV35"/>
<dbReference type="VEuPathDB" id="VectorBase:FBgn0030307"/>
<evidence type="ECO:0000313" key="2">
    <source>
        <dbReference type="EMBL" id="AAS65316.1"/>
    </source>
</evidence>
<reference evidence="2 4" key="7">
    <citation type="journal article" date="2007" name="Science">
        <title>The Release 5.1 annotation of Drosophila melanogaster heterochromatin.</title>
        <authorList>
            <person name="Smith C.D."/>
            <person name="Shu S."/>
            <person name="Mungall C.J."/>
            <person name="Karpen G.H."/>
        </authorList>
    </citation>
    <scope>NUCLEOTIDE SEQUENCE [LARGE SCALE GENOMIC DNA]</scope>
    <source>
        <strain evidence="4">Berkeley</strain>
    </source>
</reference>
<reference evidence="2 4" key="3">
    <citation type="journal article" date="2002" name="Genome Biol.">
        <title>Annotation of the Drosophila melanogaster euchromatic genome: a systematic review.</title>
        <authorList>
            <person name="Misra S."/>
            <person name="Crosby M.A."/>
            <person name="Mungall C.J."/>
            <person name="Matthews B.B."/>
            <person name="Campbell K.S."/>
            <person name="Hradecky P."/>
            <person name="Huang Y."/>
            <person name="Kaminker J.S."/>
            <person name="Millburn G.H."/>
            <person name="Prochnik S.E."/>
            <person name="Smith C.D."/>
            <person name="Tupy J.L."/>
            <person name="Whitfied E.J."/>
            <person name="Bayraktaroglu L."/>
            <person name="Berman B.P."/>
            <person name="Bettencourt B.R."/>
            <person name="Celniker S.E."/>
            <person name="de Grey A.D."/>
            <person name="Drysdale R.A."/>
            <person name="Harris N.L."/>
            <person name="Richter J."/>
            <person name="Russo S."/>
            <person name="Schroeder A.J."/>
            <person name="Shu S.Q."/>
            <person name="Stapleton M."/>
            <person name="Yamada C."/>
            <person name="Ashburner M."/>
            <person name="Gelbart W.M."/>
            <person name="Rubin G.M."/>
            <person name="Lewis S.E."/>
        </authorList>
    </citation>
    <scope>GENOME REANNOTATION</scope>
    <source>
        <strain evidence="4">Berkeley</strain>
    </source>
</reference>
<dbReference type="RefSeq" id="NP_996410.1">
    <property type="nucleotide sequence ID" value="NM_206687.2"/>
</dbReference>
<reference evidence="2 4" key="1">
    <citation type="journal article" date="2000" name="Science">
        <title>The genome sequence of Drosophila melanogaster.</title>
        <authorList>
            <person name="Adams M.D."/>
            <person name="Celniker S.E."/>
            <person name="Holt R.A."/>
            <person name="Evans C.A."/>
            <person name="Gocayne J.D."/>
            <person name="Amanatides P.G."/>
            <person name="Scherer S.E."/>
            <person name="Li P.W."/>
            <person name="Hoskins R.A."/>
            <person name="Galle R.F."/>
            <person name="George R.A."/>
            <person name="Lewis S.E."/>
            <person name="Richards S."/>
            <person name="Ashburner M."/>
            <person name="Henderson S.N."/>
            <person name="Sutton G.G."/>
            <person name="Wortman J.R."/>
            <person name="Yandell M.D."/>
            <person name="Zhang Q."/>
            <person name="Chen L.X."/>
            <person name="Brandon R.C."/>
            <person name="Rogers Y.H."/>
            <person name="Blazej R.G."/>
            <person name="Champe M."/>
            <person name="Pfeiffer B.D."/>
            <person name="Wan K.H."/>
            <person name="Doyle C."/>
            <person name="Baxter E.G."/>
            <person name="Helt G."/>
            <person name="Nelson C.R."/>
            <person name="Gabor G.L."/>
            <person name="Abril J.F."/>
            <person name="Agbayani A."/>
            <person name="An H.J."/>
            <person name="Andrews-Pfannkoch C."/>
            <person name="Baldwin D."/>
            <person name="Ballew R.M."/>
            <person name="Basu A."/>
            <person name="Baxendale J."/>
            <person name="Bayraktaroglu L."/>
            <person name="Beasley E.M."/>
            <person name="Beeson K.Y."/>
            <person name="Benos P.V."/>
            <person name="Berman B.P."/>
            <person name="Bhandari D."/>
            <person name="Bolshakov S."/>
            <person name="Borkova D."/>
            <person name="Botchan M.R."/>
            <person name="Bouck J."/>
            <person name="Brokstein P."/>
            <person name="Brottier P."/>
            <person name="Burtis K.C."/>
            <person name="Busam D.A."/>
            <person name="Butler H."/>
            <person name="Cadieu E."/>
            <person name="Center A."/>
            <person name="Chandra I."/>
            <person name="Cherry J.M."/>
            <person name="Cawley S."/>
            <person name="Dahlke C."/>
            <person name="Davenport L.B."/>
            <person name="Davies P."/>
            <person name="de Pablos B."/>
            <person name="Delcher A."/>
            <person name="Deng Z."/>
            <person name="Mays A.D."/>
            <person name="Dew I."/>
            <person name="Dietz S.M."/>
            <person name="Dodson K."/>
            <person name="Doup L.E."/>
            <person name="Downes M."/>
            <person name="Dugan-Rocha S."/>
            <person name="Dunkov B.C."/>
            <person name="Dunn P."/>
            <person name="Durbin K.J."/>
            <person name="Evangelista C.C."/>
            <person name="Ferraz C."/>
            <person name="Ferriera S."/>
            <person name="Fleischmann W."/>
            <person name="Fosler C."/>
            <person name="Gabrielian A.E."/>
            <person name="Garg N.S."/>
            <person name="Gelbart W.M."/>
            <person name="Glasser K."/>
            <person name="Glodek A."/>
            <person name="Gong F."/>
            <person name="Gorrell J.H."/>
            <person name="Gu Z."/>
            <person name="Guan P."/>
            <person name="Harris M."/>
            <person name="Harris N.L."/>
            <person name="Harvey D."/>
            <person name="Heiman T.J."/>
            <person name="Hernandez J.R."/>
            <person name="Houck J."/>
            <person name="Hostin D."/>
            <person name="Houston K.A."/>
            <person name="Howland T.J."/>
            <person name="Wei M.H."/>
            <person name="Ibegwam C."/>
            <person name="Jalali M."/>
            <person name="Kalush F."/>
            <person name="Karpen G.H."/>
            <person name="Ke Z."/>
            <person name="Kennison J.A."/>
            <person name="Ketchum K.A."/>
            <person name="Kimmel B.E."/>
            <person name="Kodira C.D."/>
            <person name="Kraft C."/>
            <person name="Kravitz S."/>
            <person name="Kulp D."/>
            <person name="Lai Z."/>
            <person name="Lasko P."/>
            <person name="Lei Y."/>
            <person name="Levitsky A.A."/>
            <person name="Li J."/>
            <person name="Li Z."/>
            <person name="Liang Y."/>
            <person name="Lin X."/>
            <person name="Liu X."/>
            <person name="Mattei B."/>
            <person name="McIntosh T.C."/>
            <person name="McLeod M.P."/>
            <person name="McPherson D."/>
            <person name="Merkulov G."/>
            <person name="Milshina N.V."/>
            <person name="Mobarry C."/>
            <person name="Morris J."/>
            <person name="Moshrefi A."/>
            <person name="Mount S.M."/>
            <person name="Moy M."/>
            <person name="Murphy B."/>
            <person name="Murphy L."/>
            <person name="Muzny D.M."/>
            <person name="Nelson D.L."/>
            <person name="Nelson D.R."/>
            <person name="Nelson K.A."/>
            <person name="Nixon K."/>
            <person name="Nusskern D.R."/>
            <person name="Pacleb J.M."/>
            <person name="Palazzolo M."/>
            <person name="Pittman G.S."/>
            <person name="Pan S."/>
            <person name="Pollard J."/>
            <person name="Puri V."/>
            <person name="Reese M.G."/>
            <person name="Reinert K."/>
            <person name="Remington K."/>
            <person name="Saunders R.D."/>
            <person name="Scheeler F."/>
            <person name="Shen H."/>
            <person name="Shue B.C."/>
            <person name="Siden-Kiamos I."/>
            <person name="Simpson M."/>
            <person name="Skupski M.P."/>
            <person name="Smith T."/>
            <person name="Spier E."/>
            <person name="Spradling A.C."/>
            <person name="Stapleton M."/>
            <person name="Strong R."/>
            <person name="Sun E."/>
            <person name="Svirskas R."/>
            <person name="Tector C."/>
            <person name="Turner R."/>
            <person name="Venter E."/>
            <person name="Wang A.H."/>
            <person name="Wang X."/>
            <person name="Wang Z.Y."/>
            <person name="Wassarman D.A."/>
            <person name="Weinstock G.M."/>
            <person name="Weissenbach J."/>
            <person name="Williams S.M."/>
            <person name="WoodageT"/>
            <person name="Worley K.C."/>
            <person name="Wu D."/>
            <person name="Yang S."/>
            <person name="Yao Q.A."/>
            <person name="Ye J."/>
            <person name="Yeh R.F."/>
            <person name="Zaveri J.S."/>
            <person name="Zhan M."/>
            <person name="Zhang G."/>
            <person name="Zhao Q."/>
            <person name="Zheng L."/>
            <person name="Zheng X.H."/>
            <person name="Zhong F.N."/>
            <person name="Zhong W."/>
            <person name="Zhou X."/>
            <person name="Zhu S."/>
            <person name="Zhu X."/>
            <person name="Smith H.O."/>
            <person name="Gibbs R.A."/>
            <person name="Myers E.W."/>
            <person name="Rubin G.M."/>
            <person name="Venter J.C."/>
        </authorList>
    </citation>
    <scope>NUCLEOTIDE SEQUENCE [LARGE SCALE GENOMIC DNA]</scope>
    <source>
        <strain evidence="4">Berkeley</strain>
    </source>
</reference>
<sequence>MNFSKKLLGDKNLVRLDSDATRTFCPQVSEGRLTLENVIFDRGGSVTTKKPRKRPTPKPVIRNFNNLSVPEEVDVDNLQGQRKGVAVNSNNDEMMISSSDSSDSSDDYSSFGDDIFTPGPETSDTSDGDSSCEDELKIPDFKSSATSKDEKLIPSSKWNFTLTKDIIPPGEGKKSHIGASLPEPVNRNFNNKSVLDLQGQRNQGSRFGAQGVAVNSNKDEMMISSSDSSDSSDDYSSFGDDIFTPGPETSDTSDGDSSCEDELKIPDFKSSATSKDKKMIPSSKRNFTLTKDIIPPGEGKKSHIGASLPEPVNRNSNNKSVLDLLGQRNQGVNSNKDELTILSSDTSDTSKEEKMIPSSKRNFFLTKDIIPPGEGKKSHIGASLPEPVNRNSNSKSVLDLLGQRNQGVNSNKDELTILSSDTSDTSKEEKMIPSSKRNFFLTKDNIPPGEGKKSHIGASLPEPVDRTSNNKSVLDLQGQRNQGSKDEKMIPSSKRNFTLTKDIIPPGEGKKSHIGASLPEPLNRNSNNKSVLDLQGQRDQGSKDEKMIPSSKRNFTLTKDIIPPGEGKKSHIGASLPEPVNRNSNNKSVLDLQGQRDQGSKDEKMIPSSKRNFTLTKDIVPPGEGKKSHIGASLPEPVNRNSNNKSVLDLQGQRNQGSKDEKMIPSSKRNFTLTKDIIPPGEGKKSHIGASLPEPVNRNSNNKSVLDLQGQRNQGSKDEKMIPSSKRNFTLTKDIVPPVEGKKSHIGASLPEPVNRNSNSKSVLDLLGQRNQGVNSNKDELTILSSDTSDTSKEEKMIPSSKRNFFLTKDNIPPGEGKKSHIGASLPEPVDRTSNNKSVLDLQGQRNQGSKDEKMIPSSKRNFTLTKDIIPPGEGKKSHIGASLPEPVNRNSNSKSVLDLLGQRNQGVNSNKDELTILSSDTSDTSKEEKMIPSSKRNFFLTKDNIPPGEGKKSHIGASLPEPVNRNSNNKSVLDLQGQRNQGSKDEKMIPSSKRNFTLTKDIIPPGEGKKSPFGATLPEPVGRNSNNKSVLDLLGQRNQGVNSNKDELTILSSDTSDTSKEEKMIPSSKRNFFLTKDNIPPGEGKKSHIGASLPEPVNRNSNNKSVLDLQGQRNQGSKDEKMIPSSKRNFTLTKDIIPPGEGKKSPFGATLPEPVGRNSNNKSVLDLLGQRNQGVNSNKDELTILSSDTSDTSKEEKMIPSSKRNFFLTKDIIPPGEGKKSHIGASLPEPVNRNSNNKSVLDLQGQRNQGSKDEKMIPSSKRNFTLTKDIIPPGEEKKSHIGASLPEPVNRNSNNKSVLEEVDVDNLLSQRNQGNRFGAQRLVVNSNKDELIILGSDSSDTSGDANLCKDEIKIPSSKRKLTLMNDMVSPSKRAHTEAVGPTTPKPWAPVLADKKDNDYPYGGKEWARKFLEKKKTKAEVANPTLAEVSPQEDESKVVKELLETQEQLDMVEEMERKEMEKEKIDEWRKTSKQVLEKNKKEEKLNLQKPKMAKGKVQKKKSKDRQCGKTLKIAKGKLEALKTAKDTMAAKVLEKQMIMKKKMAQKMSEIEALERHKKYVEIKEKMVMGNGKRNRSAPYRYLKK</sequence>
<organism evidence="2 4">
    <name type="scientific">Drosophila melanogaster</name>
    <name type="common">Fruit fly</name>
    <dbReference type="NCBI Taxonomy" id="7227"/>
    <lineage>
        <taxon>Eukaryota</taxon>
        <taxon>Metazoa</taxon>
        <taxon>Ecdysozoa</taxon>
        <taxon>Arthropoda</taxon>
        <taxon>Hexapoda</taxon>
        <taxon>Insecta</taxon>
        <taxon>Pterygota</taxon>
        <taxon>Neoptera</taxon>
        <taxon>Endopterygota</taxon>
        <taxon>Diptera</taxon>
        <taxon>Brachycera</taxon>
        <taxon>Muscomorpha</taxon>
        <taxon>Ephydroidea</taxon>
        <taxon>Drosophilidae</taxon>
        <taxon>Drosophila</taxon>
        <taxon>Sophophora</taxon>
    </lineage>
</organism>
<feature type="region of interest" description="Disordered" evidence="1">
    <location>
        <begin position="199"/>
        <end position="757"/>
    </location>
</feature>
<feature type="compositionally biased region" description="Low complexity" evidence="1">
    <location>
        <begin position="97"/>
        <end position="114"/>
    </location>
</feature>
<dbReference type="EMBL" id="AE014298">
    <property type="protein sequence ID" value="AAS65316.1"/>
    <property type="molecule type" value="Genomic_DNA"/>
</dbReference>
<dbReference type="AlphaFoldDB" id="Q7KV35"/>
<dbReference type="OMA" id="KRNFFLT"/>
<feature type="compositionally biased region" description="Polar residues" evidence="1">
    <location>
        <begin position="697"/>
        <end position="714"/>
    </location>
</feature>
<feature type="region of interest" description="Disordered" evidence="1">
    <location>
        <begin position="78"/>
        <end position="133"/>
    </location>
</feature>
<feature type="compositionally biased region" description="Polar residues" evidence="1">
    <location>
        <begin position="832"/>
        <end position="848"/>
    </location>
</feature>
<reference evidence="2 4" key="2">
    <citation type="journal article" date="2002" name="Genome Biol.">
        <title>Finishing a whole-genome shotgun: release 3 of the Drosophila melanogaster euchromatic genome sequence.</title>
        <authorList>
            <person name="Celniker S.E."/>
            <person name="Wheeler D.A."/>
            <person name="Kronmiller B."/>
            <person name="Carlson J.W."/>
            <person name="Halpern A."/>
            <person name="Patel S."/>
            <person name="Adams M."/>
            <person name="Champe M."/>
            <person name="Dugan S.P."/>
            <person name="Frise E."/>
            <person name="Hodgson A."/>
            <person name="George R.A."/>
            <person name="Hoskins R.A."/>
            <person name="Laverty T."/>
            <person name="Muzny D.M."/>
            <person name="Nelson C.R."/>
            <person name="Pacleb J.M."/>
            <person name="Park S."/>
            <person name="Pfeiffer B.D."/>
            <person name="Richards S."/>
            <person name="Sodergren E.J."/>
            <person name="Svirskas R."/>
            <person name="Tabor P.E."/>
            <person name="Wan K."/>
            <person name="Stapleton M."/>
            <person name="Sutton G.G."/>
            <person name="Venter C."/>
            <person name="Weinstock G."/>
            <person name="Scherer S.E."/>
            <person name="Myers E.W."/>
            <person name="Gibbs R.A."/>
            <person name="Rubin G.M."/>
        </authorList>
    </citation>
    <scope>NUCLEOTIDE SEQUENCE [LARGE SCALE GENOMIC DNA]</scope>
    <source>
        <strain evidence="4">Berkeley</strain>
    </source>
</reference>
<feature type="region of interest" description="Disordered" evidence="1">
    <location>
        <begin position="786"/>
        <end position="894"/>
    </location>
</feature>
<reference evidence="2 4" key="8">
    <citation type="journal article" date="2007" name="Science">
        <title>Sequence finishing and mapping of Drosophila melanogaster heterochromatin.</title>
        <authorList>
            <person name="Hoskins R.A."/>
            <person name="Carlson J.W."/>
            <person name="Kennedy C."/>
            <person name="Acevedo D."/>
            <person name="Evans-Holm M."/>
            <person name="Frise E."/>
            <person name="Wan K.H."/>
            <person name="Park S."/>
            <person name="Mendez-Lago M."/>
            <person name="Rossi F."/>
            <person name="Villasante A."/>
            <person name="Dimitri P."/>
            <person name="Karpen G.H."/>
            <person name="Celniker S.E."/>
        </authorList>
    </citation>
    <scope>NUCLEOTIDE SEQUENCE [LARGE SCALE GENOMIC DNA]</scope>
    <source>
        <strain evidence="4">Berkeley</strain>
    </source>
</reference>
<feature type="region of interest" description="Disordered" evidence="1">
    <location>
        <begin position="1271"/>
        <end position="1295"/>
    </location>
</feature>
<feature type="compositionally biased region" description="Low complexity" evidence="1">
    <location>
        <begin position="224"/>
        <end position="241"/>
    </location>
</feature>
<reference evidence="2 4" key="11">
    <citation type="journal article" date="2015" name="Genome Res.">
        <title>The Release 6 reference sequence of the Drosophila melanogaster genome.</title>
        <authorList>
            <person name="Hoskins R.A."/>
            <person name="Carlson J.W."/>
            <person name="Wan K.H."/>
            <person name="Park S."/>
            <person name="Mendez I."/>
            <person name="Galle S.E."/>
            <person name="Booth B.W."/>
            <person name="Pfeiffer B.D."/>
            <person name="George R.A."/>
            <person name="Svirskas R."/>
            <person name="Krzywinski M."/>
            <person name="Schein J."/>
            <person name="Accardo M.C."/>
            <person name="Damia E."/>
            <person name="Messina G."/>
            <person name="Mendez-Lago M."/>
            <person name="de Pablos B."/>
            <person name="Demakova O.V."/>
            <person name="Andreyeva E.N."/>
            <person name="Boldyreva L.V."/>
            <person name="Marra M."/>
            <person name="Carvalho A.B."/>
            <person name="Dimitri P."/>
            <person name="Villasante A."/>
            <person name="Zhimulev I.F."/>
            <person name="Rubin G.M."/>
            <person name="Karpen G.H."/>
            <person name="Celniker S.E."/>
        </authorList>
    </citation>
    <scope>NUCLEOTIDE SEQUENCE [LARGE SCALE GENOMIC DNA]</scope>
    <source>
        <strain evidence="4">Berkeley</strain>
    </source>
</reference>
<dbReference type="PaxDb" id="7227-FBpp0073390"/>
<keyword evidence="4" id="KW-1185">Reference proteome</keyword>
<dbReference type="PhylomeDB" id="Q7KV35"/>
<feature type="compositionally biased region" description="Basic residues" evidence="1">
    <location>
        <begin position="1491"/>
        <end position="1503"/>
    </location>
</feature>
<reference evidence="2 4" key="6">
    <citation type="journal article" date="2005" name="PLoS Comput. Biol.">
        <title>Combined evidence annotation of transposable elements in genome sequences.</title>
        <authorList>
            <person name="Quesneville H."/>
            <person name="Bergman C.M."/>
            <person name="Andrieu O."/>
            <person name="Autard D."/>
            <person name="Nouaud D."/>
            <person name="Ashburner M."/>
            <person name="Anxolabehere D."/>
        </authorList>
    </citation>
    <scope>NUCLEOTIDE SEQUENCE [LARGE SCALE GENOMIC DNA]</scope>
    <source>
        <strain evidence="4">Berkeley</strain>
    </source>
</reference>
<dbReference type="GeneID" id="2768871"/>
<dbReference type="Bgee" id="FBgn0030307">
    <property type="expression patterns" value="Expressed in mid-late elongation-stage spermatid (Drosophila) in testis and 20 other cell types or tissues"/>
</dbReference>
<name>Q7KV35_DROME</name>